<evidence type="ECO:0000256" key="1">
    <source>
        <dbReference type="SAM" id="Phobius"/>
    </source>
</evidence>
<organism evidence="3 4">
    <name type="scientific">Sphingomonas telluris</name>
    <dbReference type="NCBI Taxonomy" id="2907998"/>
    <lineage>
        <taxon>Bacteria</taxon>
        <taxon>Pseudomonadati</taxon>
        <taxon>Pseudomonadota</taxon>
        <taxon>Alphaproteobacteria</taxon>
        <taxon>Sphingomonadales</taxon>
        <taxon>Sphingomonadaceae</taxon>
        <taxon>Sphingomonas</taxon>
    </lineage>
</organism>
<dbReference type="PANTHER" id="PTHR12879:SF8">
    <property type="entry name" value="SPHINGOLIPID DELTA(4)-DESATURASE DES1"/>
    <property type="match status" value="1"/>
</dbReference>
<sequence>MAHAASVGSTMHLAVGGNPEAMRNVVSIRRTAFAESNAPLPHGERAKQIMAAHPEVRTLFKPDAWSALWTVLLVALQVAIAITLAVLDAPWWAILVVAYVIGAFANHALFVLIHDYSHNVVFRTARANRLGAIFANVAIVFPAAIGFRNYHLMHHKYLGIPGLDGDVPTSKEARWVGNSWWRKTVWLSMFWAVQALLRPTTVKAMRTIDGWVLFNAAAMAAAMAPILWLFGWWPVAYLFSSTVFSLGVHPVGARWIQEHYVFREDQETYSYYGPLNRLSFNMGYHNEHHDFPHVPWSRLPAIRAAAPEFYDHLYHHRSWTKLLFHVLFSPQFGLHNRIVRPMPERMKDVVAA</sequence>
<feature type="transmembrane region" description="Helical" evidence="1">
    <location>
        <begin position="180"/>
        <end position="198"/>
    </location>
</feature>
<evidence type="ECO:0000313" key="3">
    <source>
        <dbReference type="EMBL" id="MCH8614918.1"/>
    </source>
</evidence>
<feature type="transmembrane region" description="Helical" evidence="1">
    <location>
        <begin position="210"/>
        <end position="230"/>
    </location>
</feature>
<keyword evidence="1" id="KW-0472">Membrane</keyword>
<dbReference type="SMART" id="SM01269">
    <property type="entry name" value="Lipid_DES"/>
    <property type="match status" value="1"/>
</dbReference>
<dbReference type="GO" id="GO:0016491">
    <property type="term" value="F:oxidoreductase activity"/>
    <property type="evidence" value="ECO:0007669"/>
    <property type="project" value="UniProtKB-KW"/>
</dbReference>
<feature type="transmembrane region" description="Helical" evidence="1">
    <location>
        <begin position="67"/>
        <end position="86"/>
    </location>
</feature>
<evidence type="ECO:0000313" key="4">
    <source>
        <dbReference type="Proteomes" id="UP001203058"/>
    </source>
</evidence>
<dbReference type="Pfam" id="PF00487">
    <property type="entry name" value="FA_desaturase"/>
    <property type="match status" value="1"/>
</dbReference>
<accession>A0ABS9VIX1</accession>
<keyword evidence="3" id="KW-0560">Oxidoreductase</keyword>
<evidence type="ECO:0000259" key="2">
    <source>
        <dbReference type="SMART" id="SM01269"/>
    </source>
</evidence>
<dbReference type="InterPro" id="IPR013866">
    <property type="entry name" value="Sphingolipid_d4-desaturase_N"/>
</dbReference>
<dbReference type="PANTHER" id="PTHR12879">
    <property type="entry name" value="SPHINGOLIPID DELTA 4 DESATURASE/C-4 HYDROXYLASE PROTEIN DES2"/>
    <property type="match status" value="1"/>
</dbReference>
<keyword evidence="1" id="KW-1133">Transmembrane helix</keyword>
<proteinExistence type="predicted"/>
<dbReference type="Proteomes" id="UP001203058">
    <property type="component" value="Unassembled WGS sequence"/>
</dbReference>
<dbReference type="InterPro" id="IPR005804">
    <property type="entry name" value="FA_desaturase_dom"/>
</dbReference>
<keyword evidence="1" id="KW-0812">Transmembrane</keyword>
<feature type="transmembrane region" description="Helical" evidence="1">
    <location>
        <begin position="92"/>
        <end position="113"/>
    </location>
</feature>
<keyword evidence="4" id="KW-1185">Reference proteome</keyword>
<comment type="caution">
    <text evidence="3">The sequence shown here is derived from an EMBL/GenBank/DDBJ whole genome shotgun (WGS) entry which is preliminary data.</text>
</comment>
<reference evidence="3 4" key="1">
    <citation type="submission" date="2022-03" db="EMBL/GenBank/DDBJ databases">
        <authorList>
            <person name="Jo J.-H."/>
            <person name="Im W.-T."/>
        </authorList>
    </citation>
    <scope>NUCLEOTIDE SEQUENCE [LARGE SCALE GENOMIC DNA]</scope>
    <source>
        <strain evidence="3 4">SM33</strain>
    </source>
</reference>
<dbReference type="EMBL" id="JAKZHW010000001">
    <property type="protein sequence ID" value="MCH8614918.1"/>
    <property type="molecule type" value="Genomic_DNA"/>
</dbReference>
<protein>
    <submittedName>
        <fullName evidence="3">Fatty acid desaturase</fullName>
        <ecNumber evidence="3">1.14.19.-</ecNumber>
    </submittedName>
</protein>
<feature type="transmembrane region" description="Helical" evidence="1">
    <location>
        <begin position="133"/>
        <end position="151"/>
    </location>
</feature>
<dbReference type="RefSeq" id="WP_241445559.1">
    <property type="nucleotide sequence ID" value="NZ_JAKZHW010000001.1"/>
</dbReference>
<dbReference type="EC" id="1.14.19.-" evidence="3"/>
<gene>
    <name evidence="3" type="ORF">LZ016_02200</name>
</gene>
<name>A0ABS9VIX1_9SPHN</name>
<dbReference type="Pfam" id="PF08557">
    <property type="entry name" value="Lipid_DES"/>
    <property type="match status" value="1"/>
</dbReference>
<feature type="domain" description="Sphingolipid delta4-desaturase N-terminal" evidence="2">
    <location>
        <begin position="28"/>
        <end position="66"/>
    </location>
</feature>